<evidence type="ECO:0000313" key="2">
    <source>
        <dbReference type="Proteomes" id="UP000653797"/>
    </source>
</evidence>
<keyword evidence="2" id="KW-1185">Reference proteome</keyword>
<gene>
    <name evidence="1" type="ORF">IC230_26570</name>
</gene>
<comment type="caution">
    <text evidence="1">The sequence shown here is derived from an EMBL/GenBank/DDBJ whole genome shotgun (WGS) entry which is preliminary data.</text>
</comment>
<protein>
    <submittedName>
        <fullName evidence="1">Uncharacterized protein</fullName>
    </submittedName>
</protein>
<organism evidence="1 2">
    <name type="scientific">Spirosoma validum</name>
    <dbReference type="NCBI Taxonomy" id="2771355"/>
    <lineage>
        <taxon>Bacteria</taxon>
        <taxon>Pseudomonadati</taxon>
        <taxon>Bacteroidota</taxon>
        <taxon>Cytophagia</taxon>
        <taxon>Cytophagales</taxon>
        <taxon>Cytophagaceae</taxon>
        <taxon>Spirosoma</taxon>
    </lineage>
</organism>
<evidence type="ECO:0000313" key="1">
    <source>
        <dbReference type="EMBL" id="MBD2756481.1"/>
    </source>
</evidence>
<name>A0A927B781_9BACT</name>
<accession>A0A927B781</accession>
<proteinExistence type="predicted"/>
<reference evidence="1" key="1">
    <citation type="submission" date="2020-09" db="EMBL/GenBank/DDBJ databases">
        <authorList>
            <person name="Kim M.K."/>
        </authorList>
    </citation>
    <scope>NUCLEOTIDE SEQUENCE</scope>
    <source>
        <strain evidence="1">BT704</strain>
    </source>
</reference>
<dbReference type="Proteomes" id="UP000653797">
    <property type="component" value="Unassembled WGS sequence"/>
</dbReference>
<dbReference type="EMBL" id="JACXAA010000012">
    <property type="protein sequence ID" value="MBD2756481.1"/>
    <property type="molecule type" value="Genomic_DNA"/>
</dbReference>
<dbReference type="RefSeq" id="WP_191042097.1">
    <property type="nucleotide sequence ID" value="NZ_JACXAA010000012.1"/>
</dbReference>
<dbReference type="AlphaFoldDB" id="A0A927B781"/>
<sequence length="83" mass="9744">MNERKFLETLFERYVNNMATDHELEVFLDLLKQGKLDELARAYMDREAEKEINPDVSTMGQFRPWIQWLNIAASLSLVLGQIV</sequence>